<feature type="domain" description="TRAP C4-dicarboxylate transport system permease DctM subunit" evidence="2">
    <location>
        <begin position="4"/>
        <end position="111"/>
    </location>
</feature>
<dbReference type="InterPro" id="IPR010656">
    <property type="entry name" value="DctM"/>
</dbReference>
<accession>A0A382P3J8</accession>
<keyword evidence="1" id="KW-0472">Membrane</keyword>
<dbReference type="AlphaFoldDB" id="A0A382P3J8"/>
<organism evidence="3">
    <name type="scientific">marine metagenome</name>
    <dbReference type="NCBI Taxonomy" id="408172"/>
    <lineage>
        <taxon>unclassified sequences</taxon>
        <taxon>metagenomes</taxon>
        <taxon>ecological metagenomes</taxon>
    </lineage>
</organism>
<reference evidence="3" key="1">
    <citation type="submission" date="2018-05" db="EMBL/GenBank/DDBJ databases">
        <authorList>
            <person name="Lanie J.A."/>
            <person name="Ng W.-L."/>
            <person name="Kazmierczak K.M."/>
            <person name="Andrzejewski T.M."/>
            <person name="Davidsen T.M."/>
            <person name="Wayne K.J."/>
            <person name="Tettelin H."/>
            <person name="Glass J.I."/>
            <person name="Rusch D."/>
            <person name="Podicherti R."/>
            <person name="Tsui H.-C.T."/>
            <person name="Winkler M.E."/>
        </authorList>
    </citation>
    <scope>NUCLEOTIDE SEQUENCE</scope>
</reference>
<feature type="transmembrane region" description="Helical" evidence="1">
    <location>
        <begin position="116"/>
        <end position="139"/>
    </location>
</feature>
<dbReference type="PANTHER" id="PTHR43849:SF2">
    <property type="entry name" value="BLL3936 PROTEIN"/>
    <property type="match status" value="1"/>
</dbReference>
<feature type="transmembrane region" description="Helical" evidence="1">
    <location>
        <begin position="148"/>
        <end position="181"/>
    </location>
</feature>
<dbReference type="Pfam" id="PF06808">
    <property type="entry name" value="DctM"/>
    <property type="match status" value="1"/>
</dbReference>
<evidence type="ECO:0000259" key="2">
    <source>
        <dbReference type="Pfam" id="PF06808"/>
    </source>
</evidence>
<feature type="transmembrane region" description="Helical" evidence="1">
    <location>
        <begin position="50"/>
        <end position="75"/>
    </location>
</feature>
<feature type="non-terminal residue" evidence="3">
    <location>
        <position position="1"/>
    </location>
</feature>
<keyword evidence="1" id="KW-1133">Transmembrane helix</keyword>
<proteinExistence type="predicted"/>
<gene>
    <name evidence="3" type="ORF">METZ01_LOCUS320797</name>
</gene>
<keyword evidence="1" id="KW-0812">Transmembrane</keyword>
<feature type="transmembrane region" description="Helical" evidence="1">
    <location>
        <begin position="87"/>
        <end position="110"/>
    </location>
</feature>
<dbReference type="EMBL" id="UINC01104636">
    <property type="protein sequence ID" value="SVC67943.1"/>
    <property type="molecule type" value="Genomic_DNA"/>
</dbReference>
<evidence type="ECO:0000256" key="1">
    <source>
        <dbReference type="SAM" id="Phobius"/>
    </source>
</evidence>
<sequence>DNLVVALILTLVASLLLGMGLPTAAAYILVSTLVAPALVDLGVDLLAAHLFVFYGAMLSSITPPVAMAAYAAAGLADANPFEIAMTAVRFGIAAFIVPFFFVINPALIGIGEMGAIVTAAITATIGAGAIAIAIQGWLLQRVSIFERIIFFAGGLLLMMPEIGIAALGSTFVVAVSMYQWVQTRSKEPKGTDTENAE</sequence>
<evidence type="ECO:0000313" key="3">
    <source>
        <dbReference type="EMBL" id="SVC67943.1"/>
    </source>
</evidence>
<dbReference type="PANTHER" id="PTHR43849">
    <property type="entry name" value="BLL3936 PROTEIN"/>
    <property type="match status" value="1"/>
</dbReference>
<protein>
    <recommendedName>
        <fullName evidence="2">TRAP C4-dicarboxylate transport system permease DctM subunit domain-containing protein</fullName>
    </recommendedName>
</protein>
<name>A0A382P3J8_9ZZZZ</name>